<proteinExistence type="predicted"/>
<accession>A0A6P8AZ55</accession>
<evidence type="ECO:0000256" key="2">
    <source>
        <dbReference type="SAM" id="MobiDB-lite"/>
    </source>
</evidence>
<protein>
    <submittedName>
        <fullName evidence="5">Uncharacterized protein</fullName>
    </submittedName>
</protein>
<reference evidence="4 5" key="1">
    <citation type="journal article" date="2019" name="Mol. Biol. Evol.">
        <title>Blast fungal genomes show frequent chromosomal changes, gene gains and losses, and effector gene turnover.</title>
        <authorList>
            <person name="Gomez Luciano L.B."/>
            <person name="Jason Tsai I."/>
            <person name="Chuma I."/>
            <person name="Tosa Y."/>
            <person name="Chen Y.H."/>
            <person name="Li J.Y."/>
            <person name="Li M.Y."/>
            <person name="Jade Lu M.Y."/>
            <person name="Nakayashiki H."/>
            <person name="Li W.H."/>
        </authorList>
    </citation>
    <scope>NUCLEOTIDE SEQUENCE [LARGE SCALE GENOMIC DNA]</scope>
    <source>
        <strain evidence="4 5">NI907</strain>
    </source>
</reference>
<keyword evidence="3" id="KW-0812">Transmembrane</keyword>
<feature type="region of interest" description="Disordered" evidence="2">
    <location>
        <begin position="816"/>
        <end position="837"/>
    </location>
</feature>
<feature type="region of interest" description="Disordered" evidence="2">
    <location>
        <begin position="768"/>
        <end position="793"/>
    </location>
</feature>
<organism evidence="4 5">
    <name type="scientific">Pyricularia grisea</name>
    <name type="common">Crabgrass-specific blast fungus</name>
    <name type="synonym">Magnaporthe grisea</name>
    <dbReference type="NCBI Taxonomy" id="148305"/>
    <lineage>
        <taxon>Eukaryota</taxon>
        <taxon>Fungi</taxon>
        <taxon>Dikarya</taxon>
        <taxon>Ascomycota</taxon>
        <taxon>Pezizomycotina</taxon>
        <taxon>Sordariomycetes</taxon>
        <taxon>Sordariomycetidae</taxon>
        <taxon>Magnaporthales</taxon>
        <taxon>Pyriculariaceae</taxon>
        <taxon>Pyricularia</taxon>
    </lineage>
</organism>
<reference evidence="5" key="3">
    <citation type="submission" date="2025-08" db="UniProtKB">
        <authorList>
            <consortium name="RefSeq"/>
        </authorList>
    </citation>
    <scope>IDENTIFICATION</scope>
    <source>
        <strain evidence="5">NI907</strain>
    </source>
</reference>
<dbReference type="Gene3D" id="1.20.5.1700">
    <property type="match status" value="1"/>
</dbReference>
<sequence>MAESSRGPLGQTTSIEPDETLIVDMAAAMRDYAKLQGFEFDSQSDSDSDLVSPVSAFTEEDHDAARAECRELGLQGDPADYYINEIAMPRKKLAVRKKRVAQRERRISRHHPKVDMVDWYKYQTDYLTKRPFEPASPGEDLTNVPRDLADRRIAIRDEEKRLDRREWEAGKYEYIVFNSETDPTDFLRQHDKLKTAKEKLEEKLSKASDVREEALAAVKELPEVQKQLEQAHAEVKSLDDMVDYENRRATHLEEEMQKLQQKDREMQDTIKLYQARETELQDVLRNQKYELEQEMDLLRSKLYPLEVALPEKERRIQELESRAKKDLETIKELTDYGEKTGKSLKEAKQAEAVSREQAEFYHGIFSASNEAANFHAAEAEEAKADAKGANERYENAKIQVEELDEQLADALQKFHDAEEEVRQVKAELQQKEDELSRVSHKLDLVYREERRASVSTSAPGSARGYASFQDEPDFSEPSKSPTLSSLRARVTELEAEVESKRSEVGDHKTKLEAKEAEVNKTYKELKEKATEISNLAQTVKELTADNEQLRASAEKGRRELAAKSSEDEDRYARLYYIHDSLKKDCFDACHKISGLTERMEDKAALIKKQLADSHCALLEAAKDSSDKTKELARLSAELQKIKSTHAGAYESLSRNFGILHSQLKEMNKEKQARIAKIAQLKEDLASRPDPDTYVRLASVEEDYGVLKDIHDKMKEALNTAAEENAILKADRDRLSVNEKALNDEIDNLENERDKLTKDLEVSTKDLERLQDTRDQMAGNLESKINEANSLKDERDRAADNLEALTNELNSLKDARDKMEKDLEVSDKKASGLENERGKQAKDLEDLVEEIASLKDERDRMTKEIEDLRAANARHELWKADNGNAARKLLLNGQELIRNEEQLSEAKMNNAAKNTEINELKADLDKKKSAMQAIEEQLETANKQAAELGSSVRDLKAKLAAAKHEAAKSTFTIAGLKERIAELEQELTASHNDTDELESEIAQLREQLEALRLSDSEKEDEASAIQKKLKDAKAAAAAMEAKAALLEKQLSAATSRVTEMESKIEQLEEQLESIKSTAEDDLEKSNNRAAELESEIVQLEKQLEAAQNNADDDLEKSNNQVAELESKMAHLQEQLQATKDAARDEKSKTENDLAESKNRAAELDARITKLEEKLQAVEQEKSRLEYELAKSNDRAAELDSETAGLKEQLKQQDESIRDQRVKVDEATKTAAKATEDLNNLENERLNAVNRLEETDRKLQRARRLCFHGEELANSLQCDLDMAEKKHAEDLAEKQAEIDGLNGKIAALEKERMDPEYVAKFVNTMESGSDNLEQAKNRAEEAVVARDEQIKELGGELETTKQIATDMGLQLYDMENEIKDLQKSRDKSDAAYREKLDLMTKIRTRLQELLKKANDCQASVEQKVANLNTLLQESRDSAAKAGQELDGLKDELKECSAKLLAEEAKSARQAGQITELEKDRAQDCEVNLANVQQLEADIRQLQDDVAKRAAKEKQLEDLVKSKEEEIKTLEADKSQSDEQSQRILELQKSLAEITEQQTQNGQASVAAAQELQTKLGETKAMNDQLVKDLMQLTDKAATWDVKEKDFKDLIQLQVQTVKSLQDQLKQTILQYRAIVTRSMGDAAVIQNLRSDTSKLWSDLVDATRENTKLRQKLKDLGGQPKAEEELCYTCGRVCKCPIAVSEASGFFDQWLLVFMAIWGFLEMMPENTKMALLYLLGLLGLPGRCWKTFVNGAKSRYGKRYSSKGKARAAGAPGDQDWDWPTLPTVPHAAMVYCLIFWGTVLAFLISAMSFWATSVERHLWLHANTNTRAYFNFGRREGAPGACLVPQLLPIDYRFVYEPTYGNFCGFVERQTGYALC</sequence>
<feature type="region of interest" description="Disordered" evidence="2">
    <location>
        <begin position="1134"/>
        <end position="1156"/>
    </location>
</feature>
<dbReference type="Gene3D" id="1.20.5.170">
    <property type="match status" value="1"/>
</dbReference>
<feature type="transmembrane region" description="Helical" evidence="3">
    <location>
        <begin position="1788"/>
        <end position="1811"/>
    </location>
</feature>
<dbReference type="Gene3D" id="1.20.5.340">
    <property type="match status" value="1"/>
</dbReference>
<feature type="coiled-coil region" evidence="1">
    <location>
        <begin position="1429"/>
        <end position="1586"/>
    </location>
</feature>
<feature type="region of interest" description="Disordered" evidence="2">
    <location>
        <begin position="448"/>
        <end position="486"/>
    </location>
</feature>
<keyword evidence="1" id="KW-0175">Coiled coil</keyword>
<feature type="coiled-coil region" evidence="1">
    <location>
        <begin position="190"/>
        <end position="336"/>
    </location>
</feature>
<keyword evidence="3" id="KW-0472">Membrane</keyword>
<feature type="coiled-coil region" evidence="1">
    <location>
        <begin position="1289"/>
        <end position="1350"/>
    </location>
</feature>
<evidence type="ECO:0000313" key="5">
    <source>
        <dbReference type="RefSeq" id="XP_030980193.1"/>
    </source>
</evidence>
<gene>
    <name evidence="5" type="ORF">PgNI_10278</name>
</gene>
<dbReference type="RefSeq" id="XP_030980193.1">
    <property type="nucleotide sequence ID" value="XM_031130251.1"/>
</dbReference>
<keyword evidence="4" id="KW-1185">Reference proteome</keyword>
<reference evidence="5" key="2">
    <citation type="submission" date="2019-10" db="EMBL/GenBank/DDBJ databases">
        <authorList>
            <consortium name="NCBI Genome Project"/>
        </authorList>
    </citation>
    <scope>NUCLEOTIDE SEQUENCE</scope>
    <source>
        <strain evidence="5">NI907</strain>
    </source>
</reference>
<dbReference type="KEGG" id="pgri:PgNI_10278"/>
<dbReference type="SUPFAM" id="SSF57997">
    <property type="entry name" value="Tropomyosin"/>
    <property type="match status" value="1"/>
</dbReference>
<evidence type="ECO:0000313" key="4">
    <source>
        <dbReference type="Proteomes" id="UP000515153"/>
    </source>
</evidence>
<name>A0A6P8AZ55_PYRGI</name>
<keyword evidence="3" id="KW-1133">Transmembrane helix</keyword>
<feature type="region of interest" description="Disordered" evidence="2">
    <location>
        <begin position="1192"/>
        <end position="1211"/>
    </location>
</feature>
<evidence type="ECO:0000256" key="3">
    <source>
        <dbReference type="SAM" id="Phobius"/>
    </source>
</evidence>
<evidence type="ECO:0000256" key="1">
    <source>
        <dbReference type="SAM" id="Coils"/>
    </source>
</evidence>
<feature type="coiled-coil region" evidence="1">
    <location>
        <begin position="372"/>
        <end position="448"/>
    </location>
</feature>
<feature type="compositionally biased region" description="Basic and acidic residues" evidence="2">
    <location>
        <begin position="1139"/>
        <end position="1156"/>
    </location>
</feature>
<dbReference type="GeneID" id="41965159"/>
<dbReference type="PANTHER" id="PTHR18937">
    <property type="entry name" value="STRUCTURAL MAINTENANCE OF CHROMOSOMES SMC FAMILY MEMBER"/>
    <property type="match status" value="1"/>
</dbReference>
<dbReference type="Proteomes" id="UP000515153">
    <property type="component" value="Chromosome VII"/>
</dbReference>